<dbReference type="PANTHER" id="PTHR34220:SF7">
    <property type="entry name" value="SENSOR HISTIDINE KINASE YPDA"/>
    <property type="match status" value="1"/>
</dbReference>
<evidence type="ECO:0000256" key="1">
    <source>
        <dbReference type="SAM" id="Phobius"/>
    </source>
</evidence>
<evidence type="ECO:0000259" key="2">
    <source>
        <dbReference type="Pfam" id="PF06580"/>
    </source>
</evidence>
<feature type="transmembrane region" description="Helical" evidence="1">
    <location>
        <begin position="74"/>
        <end position="94"/>
    </location>
</feature>
<dbReference type="RefSeq" id="WP_221930297.1">
    <property type="nucleotide sequence ID" value="NZ_FXTP01000007.1"/>
</dbReference>
<dbReference type="PANTHER" id="PTHR34220">
    <property type="entry name" value="SENSOR HISTIDINE KINASE YPDA"/>
    <property type="match status" value="1"/>
</dbReference>
<sequence length="381" mass="44241">MNTSRALLNIKKNLIPGRELKTTEDHRMETQSDQQISLFRSAPRFIVLNASIALVISVFIQLNGPWGMEGIQPFVRHFLLSFAMSAALSAGGFWVDHYFEQRISWLTHPARRLLLTTVTYLFYAFLTSAFLLSLYNFMGNAHFSVQEFRWSMIFPDTFYSVGIALVIISVFIARSWLVEWKKSEVESEQLKTELVENRYRALVQQLNPHFLFNSLNALSNLVYEDADKSALFIRKLSQIYRYLLDVQYEELIEIEKELGFARDYLSLQKIRFEDSLMYEIDVDNTHKRFLPPLSIQLLLENAIKHNTFSAEKPLHISIRRENDSLMVTNTYQPKKVAKMESKGIGLTNIEKRYEQLSDKKILITTDDAAFRVGLPLLEVSN</sequence>
<feature type="transmembrane region" description="Helical" evidence="1">
    <location>
        <begin position="114"/>
        <end position="138"/>
    </location>
</feature>
<evidence type="ECO:0000313" key="3">
    <source>
        <dbReference type="EMBL" id="SMO67973.1"/>
    </source>
</evidence>
<feature type="transmembrane region" description="Helical" evidence="1">
    <location>
        <begin position="158"/>
        <end position="177"/>
    </location>
</feature>
<evidence type="ECO:0000313" key="4">
    <source>
        <dbReference type="Proteomes" id="UP000317557"/>
    </source>
</evidence>
<dbReference type="Gene3D" id="3.30.565.10">
    <property type="entry name" value="Histidine kinase-like ATPase, C-terminal domain"/>
    <property type="match status" value="1"/>
</dbReference>
<keyword evidence="1" id="KW-1133">Transmembrane helix</keyword>
<dbReference type="GO" id="GO:0016020">
    <property type="term" value="C:membrane"/>
    <property type="evidence" value="ECO:0007669"/>
    <property type="project" value="InterPro"/>
</dbReference>
<keyword evidence="1" id="KW-0812">Transmembrane</keyword>
<feature type="transmembrane region" description="Helical" evidence="1">
    <location>
        <begin position="45"/>
        <end position="62"/>
    </location>
</feature>
<keyword evidence="1" id="KW-0472">Membrane</keyword>
<dbReference type="InterPro" id="IPR010559">
    <property type="entry name" value="Sig_transdc_His_kin_internal"/>
</dbReference>
<accession>A0A521D8F4</accession>
<dbReference type="EMBL" id="FXTP01000007">
    <property type="protein sequence ID" value="SMO67973.1"/>
    <property type="molecule type" value="Genomic_DNA"/>
</dbReference>
<dbReference type="Proteomes" id="UP000317557">
    <property type="component" value="Unassembled WGS sequence"/>
</dbReference>
<dbReference type="GO" id="GO:0000155">
    <property type="term" value="F:phosphorelay sensor kinase activity"/>
    <property type="evidence" value="ECO:0007669"/>
    <property type="project" value="InterPro"/>
</dbReference>
<gene>
    <name evidence="3" type="ORF">SAMN06265219_107206</name>
</gene>
<reference evidence="3 4" key="1">
    <citation type="submission" date="2017-05" db="EMBL/GenBank/DDBJ databases">
        <authorList>
            <person name="Varghese N."/>
            <person name="Submissions S."/>
        </authorList>
    </citation>
    <scope>NUCLEOTIDE SEQUENCE [LARGE SCALE GENOMIC DNA]</scope>
    <source>
        <strain evidence="3 4">DSM 21985</strain>
    </source>
</reference>
<dbReference type="AlphaFoldDB" id="A0A521D8F4"/>
<name>A0A521D8F4_9BACT</name>
<proteinExistence type="predicted"/>
<protein>
    <submittedName>
        <fullName evidence="3">Histidine kinase</fullName>
    </submittedName>
</protein>
<feature type="domain" description="Signal transduction histidine kinase internal region" evidence="2">
    <location>
        <begin position="198"/>
        <end position="276"/>
    </location>
</feature>
<dbReference type="InterPro" id="IPR036890">
    <property type="entry name" value="HATPase_C_sf"/>
</dbReference>
<dbReference type="Pfam" id="PF06580">
    <property type="entry name" value="His_kinase"/>
    <property type="match status" value="1"/>
</dbReference>
<keyword evidence="3" id="KW-0418">Kinase</keyword>
<keyword evidence="3" id="KW-0808">Transferase</keyword>
<keyword evidence="4" id="KW-1185">Reference proteome</keyword>
<organism evidence="3 4">
    <name type="scientific">Gracilimonas mengyeensis</name>
    <dbReference type="NCBI Taxonomy" id="1302730"/>
    <lineage>
        <taxon>Bacteria</taxon>
        <taxon>Pseudomonadati</taxon>
        <taxon>Balneolota</taxon>
        <taxon>Balneolia</taxon>
        <taxon>Balneolales</taxon>
        <taxon>Balneolaceae</taxon>
        <taxon>Gracilimonas</taxon>
    </lineage>
</organism>
<dbReference type="InterPro" id="IPR050640">
    <property type="entry name" value="Bact_2-comp_sensor_kinase"/>
</dbReference>